<evidence type="ECO:0000313" key="1">
    <source>
        <dbReference type="EMBL" id="AJD48308.1"/>
    </source>
</evidence>
<name>A0A0B4XPA6_9GAMM</name>
<keyword evidence="2" id="KW-1185">Reference proteome</keyword>
<evidence type="ECO:0000313" key="2">
    <source>
        <dbReference type="Proteomes" id="UP000006764"/>
    </source>
</evidence>
<gene>
    <name evidence="1" type="ORF">S7S_09480</name>
</gene>
<dbReference type="HOGENOM" id="CLU_1029096_0_0_6"/>
<organism evidence="1 2">
    <name type="scientific">Isoalcanivorax pacificus W11-5</name>
    <dbReference type="NCBI Taxonomy" id="391936"/>
    <lineage>
        <taxon>Bacteria</taxon>
        <taxon>Pseudomonadati</taxon>
        <taxon>Pseudomonadota</taxon>
        <taxon>Gammaproteobacteria</taxon>
        <taxon>Oceanospirillales</taxon>
        <taxon>Alcanivoracaceae</taxon>
        <taxon>Isoalcanivorax</taxon>
    </lineage>
</organism>
<dbReference type="AlphaFoldDB" id="A0A0B4XPA6"/>
<dbReference type="OrthoDB" id="6076384at2"/>
<dbReference type="KEGG" id="apac:S7S_09480"/>
<dbReference type="Proteomes" id="UP000006764">
    <property type="component" value="Chromosome"/>
</dbReference>
<protein>
    <submittedName>
        <fullName evidence="1">Uncharacterized protein</fullName>
    </submittedName>
</protein>
<accession>A0A0B4XPA6</accession>
<dbReference type="RefSeq" id="WP_008735555.1">
    <property type="nucleotide sequence ID" value="NZ_CP004387.1"/>
</dbReference>
<dbReference type="EMBL" id="CP004387">
    <property type="protein sequence ID" value="AJD48308.1"/>
    <property type="molecule type" value="Genomic_DNA"/>
</dbReference>
<proteinExistence type="predicted"/>
<sequence length="270" mass="30224">MTDHSTRHRGALPLRAVYRLVLALILLIPSLASAAIDRVAVEQLQLDIWRIRADFHMYTVMGGDSAYHDQLESSMQQGRTTFQALAREAESEQEEALLNNLTPSWEEFLKAANRNTVAELGYTDTYAAQDVNRLAAVMSSRLDNFGAAEAEHADLWQMAAYMQRMASEYLALAADPAGGMAVDTGEGRLEFRDAVPAFDTLLQDTRRKYRDDEAVNRALEQVASKWSFIRESLVKFYEDSVPFLVHRYTEQIINTLDQATSMPAPAQAAG</sequence>
<reference evidence="1 2" key="1">
    <citation type="journal article" date="2012" name="J. Bacteriol.">
        <title>Genome sequence of an alkane-degrading bacterium, Alcanivorax pacificus type strain W11-5, isolated from deep sea sediment.</title>
        <authorList>
            <person name="Lai Q."/>
            <person name="Shao Z."/>
        </authorList>
    </citation>
    <scope>NUCLEOTIDE SEQUENCE [LARGE SCALE GENOMIC DNA]</scope>
    <source>
        <strain evidence="1 2">W11-5</strain>
    </source>
</reference>